<evidence type="ECO:0000313" key="2">
    <source>
        <dbReference type="EMBL" id="CAH2070227.1"/>
    </source>
</evidence>
<dbReference type="PANTHER" id="PTHR31900">
    <property type="entry name" value="F-BOX/RNI SUPERFAMILY PROTEIN-RELATED"/>
    <property type="match status" value="1"/>
</dbReference>
<name>A0AAU9SP24_THLAR</name>
<dbReference type="InterPro" id="IPR001810">
    <property type="entry name" value="F-box_dom"/>
</dbReference>
<dbReference type="InterPro" id="IPR050232">
    <property type="entry name" value="FBL13/AtMIF1-like"/>
</dbReference>
<evidence type="ECO:0000259" key="1">
    <source>
        <dbReference type="PROSITE" id="PS50181"/>
    </source>
</evidence>
<dbReference type="InterPro" id="IPR053781">
    <property type="entry name" value="F-box_AtFBL13-like"/>
</dbReference>
<protein>
    <recommendedName>
        <fullName evidence="1">F-box domain-containing protein</fullName>
    </recommendedName>
</protein>
<dbReference type="PANTHER" id="PTHR31900:SF34">
    <property type="entry name" value="EMB|CAB62440.1-RELATED"/>
    <property type="match status" value="1"/>
</dbReference>
<feature type="domain" description="F-box" evidence="1">
    <location>
        <begin position="19"/>
        <end position="79"/>
    </location>
</feature>
<feature type="non-terminal residue" evidence="2">
    <location>
        <position position="429"/>
    </location>
</feature>
<dbReference type="Pfam" id="PF00646">
    <property type="entry name" value="F-box"/>
    <property type="match status" value="1"/>
</dbReference>
<dbReference type="SMART" id="SM00256">
    <property type="entry name" value="FBOX"/>
    <property type="match status" value="1"/>
</dbReference>
<dbReference type="CDD" id="cd22160">
    <property type="entry name" value="F-box_AtFBL13-like"/>
    <property type="match status" value="1"/>
</dbReference>
<dbReference type="SUPFAM" id="SSF81383">
    <property type="entry name" value="F-box domain"/>
    <property type="match status" value="1"/>
</dbReference>
<keyword evidence="3" id="KW-1185">Reference proteome</keyword>
<dbReference type="EMBL" id="OU466862">
    <property type="protein sequence ID" value="CAH2070227.1"/>
    <property type="molecule type" value="Genomic_DNA"/>
</dbReference>
<organism evidence="2 3">
    <name type="scientific">Thlaspi arvense</name>
    <name type="common">Field penny-cress</name>
    <dbReference type="NCBI Taxonomy" id="13288"/>
    <lineage>
        <taxon>Eukaryota</taxon>
        <taxon>Viridiplantae</taxon>
        <taxon>Streptophyta</taxon>
        <taxon>Embryophyta</taxon>
        <taxon>Tracheophyta</taxon>
        <taxon>Spermatophyta</taxon>
        <taxon>Magnoliopsida</taxon>
        <taxon>eudicotyledons</taxon>
        <taxon>Gunneridae</taxon>
        <taxon>Pentapetalae</taxon>
        <taxon>rosids</taxon>
        <taxon>malvids</taxon>
        <taxon>Brassicales</taxon>
        <taxon>Brassicaceae</taxon>
        <taxon>Thlaspideae</taxon>
        <taxon>Thlaspi</taxon>
    </lineage>
</organism>
<gene>
    <name evidence="2" type="ORF">TAV2_LOCUS18477</name>
</gene>
<dbReference type="Proteomes" id="UP000836841">
    <property type="component" value="Chromosome 6"/>
</dbReference>
<dbReference type="Pfam" id="PF07723">
    <property type="entry name" value="LRR_2"/>
    <property type="match status" value="1"/>
</dbReference>
<sequence>MSSIEAKLCTKDDEVVVSRDMISALPNDLLIQILLLVSTKDAVATMVLSKRWRFLWTVMPKLEYKYTDDDGCKSVWKFLEKSLELHKAPFLETLCIQLGQRFPDGEDVRKWVASAVDRLVRKLDLELLWAAELTRLPKSLYTSKTLVELNLSNKILVDVPPSAFLPSIKILRLFFVVYKDENSLVRLLLGCSVLARSRVFLGITDWKRDPLPMWNIKRYDKPHIFVRCRAHDKFIRCISLVTNLCLLLNDPKVLDFSGNTFSRLQRFILYAFGHFWLDLIPLILNKSPKLQIPLSLPIQTSLIKTATYGVDENRFCRNSTQILEYPSESYGSGTHHTSYLSRSRCVGALLIGDLVTMYAYYLPIVMMLQEDFTTPIAKLKQAAEAMTVEMHTDLHGKVLKAVIAYKMKLSFTPIVQLNPVSEIWKTAIS</sequence>
<dbReference type="InterPro" id="IPR013101">
    <property type="entry name" value="LRR_PRU1-like"/>
</dbReference>
<proteinExistence type="predicted"/>
<evidence type="ECO:0000313" key="3">
    <source>
        <dbReference type="Proteomes" id="UP000836841"/>
    </source>
</evidence>
<reference evidence="2 3" key="1">
    <citation type="submission" date="2022-03" db="EMBL/GenBank/DDBJ databases">
        <authorList>
            <person name="Nunn A."/>
            <person name="Chopra R."/>
            <person name="Nunn A."/>
            <person name="Contreras Garrido A."/>
        </authorList>
    </citation>
    <scope>NUCLEOTIDE SEQUENCE [LARGE SCALE GENOMIC DNA]</scope>
</reference>
<dbReference type="InterPro" id="IPR036047">
    <property type="entry name" value="F-box-like_dom_sf"/>
</dbReference>
<accession>A0AAU9SP24</accession>
<dbReference type="AlphaFoldDB" id="A0AAU9SP24"/>
<dbReference type="PROSITE" id="PS50181">
    <property type="entry name" value="FBOX"/>
    <property type="match status" value="1"/>
</dbReference>
<dbReference type="Gene3D" id="1.20.1280.50">
    <property type="match status" value="1"/>
</dbReference>